<evidence type="ECO:0000313" key="2">
    <source>
        <dbReference type="EMBL" id="GAA1606607.1"/>
    </source>
</evidence>
<comment type="caution">
    <text evidence="2">The sequence shown here is derived from an EMBL/GenBank/DDBJ whole genome shotgun (WGS) entry which is preliminary data.</text>
</comment>
<sequence>MFTTIQSAQAETAYRQERIKRDFGRATARRQRREQAPQPEPRHARRALRPTHAA</sequence>
<dbReference type="EMBL" id="BAAAOS010000056">
    <property type="protein sequence ID" value="GAA1606607.1"/>
    <property type="molecule type" value="Genomic_DNA"/>
</dbReference>
<evidence type="ECO:0000256" key="1">
    <source>
        <dbReference type="SAM" id="MobiDB-lite"/>
    </source>
</evidence>
<evidence type="ECO:0000313" key="3">
    <source>
        <dbReference type="Proteomes" id="UP001500393"/>
    </source>
</evidence>
<keyword evidence="3" id="KW-1185">Reference proteome</keyword>
<gene>
    <name evidence="2" type="ORF">GCM10009789_71150</name>
</gene>
<accession>A0ABP4QDB1</accession>
<feature type="compositionally biased region" description="Basic residues" evidence="1">
    <location>
        <begin position="43"/>
        <end position="54"/>
    </location>
</feature>
<name>A0ABP4QDB1_9ACTN</name>
<dbReference type="RefSeq" id="WP_344221118.1">
    <property type="nucleotide sequence ID" value="NZ_BAAAOS010000056.1"/>
</dbReference>
<reference evidence="3" key="1">
    <citation type="journal article" date="2019" name="Int. J. Syst. Evol. Microbiol.">
        <title>The Global Catalogue of Microorganisms (GCM) 10K type strain sequencing project: providing services to taxonomists for standard genome sequencing and annotation.</title>
        <authorList>
            <consortium name="The Broad Institute Genomics Platform"/>
            <consortium name="The Broad Institute Genome Sequencing Center for Infectious Disease"/>
            <person name="Wu L."/>
            <person name="Ma J."/>
        </authorList>
    </citation>
    <scope>NUCLEOTIDE SEQUENCE [LARGE SCALE GENOMIC DNA]</scope>
    <source>
        <strain evidence="3">JCM 14969</strain>
    </source>
</reference>
<feature type="compositionally biased region" description="Basic and acidic residues" evidence="1">
    <location>
        <begin position="14"/>
        <end position="24"/>
    </location>
</feature>
<organism evidence="2 3">
    <name type="scientific">Kribbella sancticallisti</name>
    <dbReference type="NCBI Taxonomy" id="460087"/>
    <lineage>
        <taxon>Bacteria</taxon>
        <taxon>Bacillati</taxon>
        <taxon>Actinomycetota</taxon>
        <taxon>Actinomycetes</taxon>
        <taxon>Propionibacteriales</taxon>
        <taxon>Kribbellaceae</taxon>
        <taxon>Kribbella</taxon>
    </lineage>
</organism>
<protein>
    <submittedName>
        <fullName evidence="2">Uncharacterized protein</fullName>
    </submittedName>
</protein>
<feature type="region of interest" description="Disordered" evidence="1">
    <location>
        <begin position="1"/>
        <end position="54"/>
    </location>
</feature>
<dbReference type="Proteomes" id="UP001500393">
    <property type="component" value="Unassembled WGS sequence"/>
</dbReference>
<proteinExistence type="predicted"/>
<feature type="compositionally biased region" description="Polar residues" evidence="1">
    <location>
        <begin position="1"/>
        <end position="10"/>
    </location>
</feature>